<evidence type="ECO:0000313" key="1">
    <source>
        <dbReference type="EMBL" id="RKR85584.1"/>
    </source>
</evidence>
<gene>
    <name evidence="1" type="ORF">BDD43_5855</name>
</gene>
<dbReference type="AlphaFoldDB" id="A0A495JB06"/>
<proteinExistence type="predicted"/>
<comment type="caution">
    <text evidence="1">The sequence shown here is derived from an EMBL/GenBank/DDBJ whole genome shotgun (WGS) entry which is preliminary data.</text>
</comment>
<evidence type="ECO:0008006" key="3">
    <source>
        <dbReference type="Google" id="ProtNLM"/>
    </source>
</evidence>
<dbReference type="Gene3D" id="3.40.50.1110">
    <property type="entry name" value="SGNH hydrolase"/>
    <property type="match status" value="1"/>
</dbReference>
<dbReference type="GO" id="GO:0016788">
    <property type="term" value="F:hydrolase activity, acting on ester bonds"/>
    <property type="evidence" value="ECO:0007669"/>
    <property type="project" value="UniProtKB-ARBA"/>
</dbReference>
<reference evidence="1 2" key="1">
    <citation type="submission" date="2018-10" db="EMBL/GenBank/DDBJ databases">
        <title>Genomic Encyclopedia of Archaeal and Bacterial Type Strains, Phase II (KMG-II): from individual species to whole genera.</title>
        <authorList>
            <person name="Goeker M."/>
        </authorList>
    </citation>
    <scope>NUCLEOTIDE SEQUENCE [LARGE SCALE GENOMIC DNA]</scope>
    <source>
        <strain evidence="1 2">DSM 18602</strain>
    </source>
</reference>
<dbReference type="OrthoDB" id="869432at2"/>
<protein>
    <recommendedName>
        <fullName evidence="3">GDSL-like lipase/acylhydrolase family protein</fullName>
    </recommendedName>
</protein>
<name>A0A495JB06_9SPHI</name>
<sequence length="326" mass="37391">MTQRLVIKFLLRLAAFCVLLIVMDRILGFAFKTVYFKQRVGQFSQTTYAIDSARQDVMIFGSSRAVRHYSSPIIAKGLGLSCYNSGRDGQMIPYAAAVQEVDFNRHKPKLAILDINPWELAINESKYEKLTILLPYCDKHPELIKYISEISPFEQYKLFSKVYPYNSSIFILATNALFPGKVKKDSSGYLPLYGVMTPAYLAEYKERMQARYLRIKVKKEVAEDKGIAYFKRFLDNTAKNNIKTIVIISPTLLKEPFALDNQTLERNLVATIAKSYPNVTFLDYSADTRFNYHAEKFSDEFHLNNKGSAEFSTAFVDYIKANNLLK</sequence>
<dbReference type="EMBL" id="RBKU01000001">
    <property type="protein sequence ID" value="RKR85584.1"/>
    <property type="molecule type" value="Genomic_DNA"/>
</dbReference>
<evidence type="ECO:0000313" key="2">
    <source>
        <dbReference type="Proteomes" id="UP000268007"/>
    </source>
</evidence>
<dbReference type="Proteomes" id="UP000268007">
    <property type="component" value="Unassembled WGS sequence"/>
</dbReference>
<accession>A0A495JB06</accession>
<dbReference type="SUPFAM" id="SSF52266">
    <property type="entry name" value="SGNH hydrolase"/>
    <property type="match status" value="1"/>
</dbReference>
<dbReference type="RefSeq" id="WP_121201623.1">
    <property type="nucleotide sequence ID" value="NZ_RBKU01000001.1"/>
</dbReference>
<organism evidence="1 2">
    <name type="scientific">Mucilaginibacter gracilis</name>
    <dbReference type="NCBI Taxonomy" id="423350"/>
    <lineage>
        <taxon>Bacteria</taxon>
        <taxon>Pseudomonadati</taxon>
        <taxon>Bacteroidota</taxon>
        <taxon>Sphingobacteriia</taxon>
        <taxon>Sphingobacteriales</taxon>
        <taxon>Sphingobacteriaceae</taxon>
        <taxon>Mucilaginibacter</taxon>
    </lineage>
</organism>
<keyword evidence="2" id="KW-1185">Reference proteome</keyword>
<dbReference type="InterPro" id="IPR036514">
    <property type="entry name" value="SGNH_hydro_sf"/>
</dbReference>